<gene>
    <name evidence="1" type="ORF">AGR7C_Lc120058</name>
</gene>
<dbReference type="EMBL" id="FBWG01000030">
    <property type="protein sequence ID" value="CUX45977.1"/>
    <property type="molecule type" value="Genomic_DNA"/>
</dbReference>
<dbReference type="Proteomes" id="UP000191987">
    <property type="component" value="Unassembled WGS sequence"/>
</dbReference>
<dbReference type="AlphaFoldDB" id="A0A1S7R2I9"/>
<name>A0A1S7R2I9_9HYPH</name>
<sequence length="60" mass="6441">MGIEKIDARNPASQSLGYVAKGPMLLTDGTGPPSEMIKMAVPLSKRDTECLHVAWAPDLM</sequence>
<evidence type="ECO:0000313" key="2">
    <source>
        <dbReference type="Proteomes" id="UP000191987"/>
    </source>
</evidence>
<proteinExistence type="predicted"/>
<organism evidence="1 2">
    <name type="scientific">Agrobacterium deltaense Zutra 3/1</name>
    <dbReference type="NCBI Taxonomy" id="1183427"/>
    <lineage>
        <taxon>Bacteria</taxon>
        <taxon>Pseudomonadati</taxon>
        <taxon>Pseudomonadota</taxon>
        <taxon>Alphaproteobacteria</taxon>
        <taxon>Hyphomicrobiales</taxon>
        <taxon>Rhizobiaceae</taxon>
        <taxon>Rhizobium/Agrobacterium group</taxon>
        <taxon>Agrobacterium</taxon>
    </lineage>
</organism>
<accession>A0A1S7R2I9</accession>
<protein>
    <submittedName>
        <fullName evidence="1">Uncharacterized protein</fullName>
    </submittedName>
</protein>
<reference evidence="1 2" key="1">
    <citation type="submission" date="2016-01" db="EMBL/GenBank/DDBJ databases">
        <authorList>
            <person name="Oliw E.H."/>
        </authorList>
    </citation>
    <scope>NUCLEOTIDE SEQUENCE [LARGE SCALE GENOMIC DNA]</scope>
    <source>
        <strain evidence="1 2">Zutra 3-1</strain>
    </source>
</reference>
<evidence type="ECO:0000313" key="1">
    <source>
        <dbReference type="EMBL" id="CUX45977.1"/>
    </source>
</evidence>